<evidence type="ECO:0000313" key="8">
    <source>
        <dbReference type="EMBL" id="CAB5227840.1"/>
    </source>
</evidence>
<evidence type="ECO:0000313" key="5">
    <source>
        <dbReference type="EMBL" id="CAB4190833.1"/>
    </source>
</evidence>
<organism evidence="6">
    <name type="scientific">uncultured Caudovirales phage</name>
    <dbReference type="NCBI Taxonomy" id="2100421"/>
    <lineage>
        <taxon>Viruses</taxon>
        <taxon>Duplodnaviria</taxon>
        <taxon>Heunggongvirae</taxon>
        <taxon>Uroviricota</taxon>
        <taxon>Caudoviricetes</taxon>
        <taxon>Peduoviridae</taxon>
        <taxon>Maltschvirus</taxon>
        <taxon>Maltschvirus maltsch</taxon>
    </lineage>
</organism>
<evidence type="ECO:0000259" key="1">
    <source>
        <dbReference type="PROSITE" id="PS50966"/>
    </source>
</evidence>
<evidence type="ECO:0000313" key="4">
    <source>
        <dbReference type="EMBL" id="CAB4182296.1"/>
    </source>
</evidence>
<dbReference type="EMBL" id="LR796945">
    <property type="protein sequence ID" value="CAB4177089.1"/>
    <property type="molecule type" value="Genomic_DNA"/>
</dbReference>
<evidence type="ECO:0000313" key="3">
    <source>
        <dbReference type="EMBL" id="CAB4177089.1"/>
    </source>
</evidence>
<dbReference type="PROSITE" id="PS50966">
    <property type="entry name" value="ZF_SWIM"/>
    <property type="match status" value="1"/>
</dbReference>
<dbReference type="EMBL" id="LR796860">
    <property type="protein sequence ID" value="CAB4170998.1"/>
    <property type="molecule type" value="Genomic_DNA"/>
</dbReference>
<dbReference type="EMBL" id="LR798378">
    <property type="protein sequence ID" value="CAB5227840.1"/>
    <property type="molecule type" value="Genomic_DNA"/>
</dbReference>
<feature type="domain" description="SWIM-type" evidence="1">
    <location>
        <begin position="96"/>
        <end position="121"/>
    </location>
</feature>
<dbReference type="EMBL" id="LR797157">
    <property type="protein sequence ID" value="CAB4190833.1"/>
    <property type="molecule type" value="Genomic_DNA"/>
</dbReference>
<dbReference type="GO" id="GO:0008270">
    <property type="term" value="F:zinc ion binding"/>
    <property type="evidence" value="ECO:0007669"/>
    <property type="project" value="InterPro"/>
</dbReference>
<dbReference type="InterPro" id="IPR007527">
    <property type="entry name" value="Znf_SWIM"/>
</dbReference>
<dbReference type="EMBL" id="LR797021">
    <property type="protein sequence ID" value="CAB4182296.1"/>
    <property type="molecule type" value="Genomic_DNA"/>
</dbReference>
<sequence length="125" mass="13948">MKVGETVTVHVRDPRNAAVYAAGVIREWNEYTGTIVPNPKYFGPDVFCLSTGDPRFPIRVIEKARTNFYRAEFEGATVASKSKTFIIKGSKPGTSYTVTCDGSHWSCTCVGFGFRKDCKHVRECK</sequence>
<dbReference type="EMBL" id="LR797518">
    <property type="protein sequence ID" value="CAB4222853.1"/>
    <property type="molecule type" value="Genomic_DNA"/>
</dbReference>
<reference evidence="6" key="1">
    <citation type="submission" date="2020-05" db="EMBL/GenBank/DDBJ databases">
        <authorList>
            <person name="Chiriac C."/>
            <person name="Salcher M."/>
            <person name="Ghai R."/>
            <person name="Kavagutti S V."/>
        </authorList>
    </citation>
    <scope>NUCLEOTIDE SEQUENCE</scope>
</reference>
<protein>
    <recommendedName>
        <fullName evidence="1">SWIM-type domain-containing protein</fullName>
    </recommendedName>
</protein>
<name>A0A6J5SC78_9CAUD</name>
<evidence type="ECO:0000313" key="2">
    <source>
        <dbReference type="EMBL" id="CAB4170998.1"/>
    </source>
</evidence>
<evidence type="ECO:0000313" key="7">
    <source>
        <dbReference type="EMBL" id="CAB4222853.1"/>
    </source>
</evidence>
<gene>
    <name evidence="4" type="ORF">UFOVP1065_204</name>
    <name evidence="5" type="ORF">UFOVP1198_173</name>
    <name evidence="6" type="ORF">UFOVP1418_165</name>
    <name evidence="8" type="ORF">UFOVP1524_218</name>
    <name evidence="7" type="ORF">UFOVP1651_218</name>
    <name evidence="2" type="ORF">UFOVP908_196</name>
    <name evidence="3" type="ORF">UFOVP990_173</name>
</gene>
<dbReference type="EMBL" id="LR797369">
    <property type="protein sequence ID" value="CAB4211182.1"/>
    <property type="molecule type" value="Genomic_DNA"/>
</dbReference>
<accession>A0A6J5SC78</accession>
<evidence type="ECO:0000313" key="6">
    <source>
        <dbReference type="EMBL" id="CAB4211182.1"/>
    </source>
</evidence>
<proteinExistence type="predicted"/>